<reference evidence="2 3" key="1">
    <citation type="journal article" date="2018" name="Int. J. Syst. Evol. Microbiol.">
        <title>Adhaeribacter swui sp. nov., isolated from wet mud.</title>
        <authorList>
            <person name="Kim D.U."/>
            <person name="Kim K.W."/>
            <person name="Kang M.S."/>
            <person name="Kim J.Y."/>
            <person name="Jang J.H."/>
            <person name="Kim M.K."/>
        </authorList>
    </citation>
    <scope>NUCLEOTIDE SEQUENCE [LARGE SCALE GENOMIC DNA]</scope>
    <source>
        <strain evidence="2 3">KCTC 52873</strain>
    </source>
</reference>
<dbReference type="EMBL" id="CP055156">
    <property type="protein sequence ID" value="QNF32094.1"/>
    <property type="molecule type" value="Genomic_DNA"/>
</dbReference>
<organism evidence="2 3">
    <name type="scientific">Adhaeribacter swui</name>
    <dbReference type="NCBI Taxonomy" id="2086471"/>
    <lineage>
        <taxon>Bacteria</taxon>
        <taxon>Pseudomonadati</taxon>
        <taxon>Bacteroidota</taxon>
        <taxon>Cytophagia</taxon>
        <taxon>Cytophagales</taxon>
        <taxon>Hymenobacteraceae</taxon>
        <taxon>Adhaeribacter</taxon>
    </lineage>
</organism>
<dbReference type="PANTHER" id="PTHR43792">
    <property type="entry name" value="GNAT FAMILY, PUTATIVE (AFU_ORTHOLOGUE AFUA_3G00765)-RELATED-RELATED"/>
    <property type="match status" value="1"/>
</dbReference>
<dbReference type="InterPro" id="IPR000182">
    <property type="entry name" value="GNAT_dom"/>
</dbReference>
<sequence>MVILETERLTIAPAALTDKEFFFALLNSRNWLQFIGDRGIKTVQDAENYIRNSLIKSYQEKGFGLYKVLLKPTNEPIGICGFLKRDYLDSVDIGYAILPTYEGKGYTLEAATAIMEYGKTQLGLQIVYGITTEVNLASRRILEKLGLQLISRRIDNDQNTELLIYSNKV</sequence>
<dbReference type="SUPFAM" id="SSF55729">
    <property type="entry name" value="Acyl-CoA N-acyltransferases (Nat)"/>
    <property type="match status" value="1"/>
</dbReference>
<dbReference type="Pfam" id="PF13302">
    <property type="entry name" value="Acetyltransf_3"/>
    <property type="match status" value="1"/>
</dbReference>
<dbReference type="InterPro" id="IPR051531">
    <property type="entry name" value="N-acetyltransferase"/>
</dbReference>
<protein>
    <submittedName>
        <fullName evidence="2">GNAT family N-acetyltransferase</fullName>
    </submittedName>
</protein>
<dbReference type="GO" id="GO:0016747">
    <property type="term" value="F:acyltransferase activity, transferring groups other than amino-acyl groups"/>
    <property type="evidence" value="ECO:0007669"/>
    <property type="project" value="InterPro"/>
</dbReference>
<dbReference type="PROSITE" id="PS51186">
    <property type="entry name" value="GNAT"/>
    <property type="match status" value="1"/>
</dbReference>
<accession>A0A7G7G4L0</accession>
<dbReference type="Proteomes" id="UP000515237">
    <property type="component" value="Chromosome"/>
</dbReference>
<proteinExistence type="predicted"/>
<dbReference type="Gene3D" id="3.40.630.30">
    <property type="match status" value="1"/>
</dbReference>
<dbReference type="InterPro" id="IPR016181">
    <property type="entry name" value="Acyl_CoA_acyltransferase"/>
</dbReference>
<dbReference type="RefSeq" id="WP_185272875.1">
    <property type="nucleotide sequence ID" value="NZ_CP055156.1"/>
</dbReference>
<dbReference type="PANTHER" id="PTHR43792:SF1">
    <property type="entry name" value="N-ACETYLTRANSFERASE DOMAIN-CONTAINING PROTEIN"/>
    <property type="match status" value="1"/>
</dbReference>
<evidence type="ECO:0000259" key="1">
    <source>
        <dbReference type="PROSITE" id="PS51186"/>
    </source>
</evidence>
<gene>
    <name evidence="2" type="ORF">HUW51_04880</name>
</gene>
<dbReference type="AlphaFoldDB" id="A0A7G7G4L0"/>
<feature type="domain" description="N-acetyltransferase" evidence="1">
    <location>
        <begin position="9"/>
        <end position="169"/>
    </location>
</feature>
<dbReference type="KEGG" id="aswu:HUW51_04880"/>
<keyword evidence="2" id="KW-0808">Transferase</keyword>
<evidence type="ECO:0000313" key="3">
    <source>
        <dbReference type="Proteomes" id="UP000515237"/>
    </source>
</evidence>
<keyword evidence="3" id="KW-1185">Reference proteome</keyword>
<name>A0A7G7G4L0_9BACT</name>
<evidence type="ECO:0000313" key="2">
    <source>
        <dbReference type="EMBL" id="QNF32094.1"/>
    </source>
</evidence>